<evidence type="ECO:0000256" key="11">
    <source>
        <dbReference type="RuleBase" id="RU003357"/>
    </source>
</evidence>
<dbReference type="Pfam" id="PF07715">
    <property type="entry name" value="Plug"/>
    <property type="match status" value="1"/>
</dbReference>
<keyword evidence="16" id="KW-1185">Reference proteome</keyword>
<dbReference type="Gene3D" id="2.40.170.20">
    <property type="entry name" value="TonB-dependent receptor, beta-barrel domain"/>
    <property type="match status" value="1"/>
</dbReference>
<evidence type="ECO:0000256" key="8">
    <source>
        <dbReference type="ARBA" id="ARBA00023170"/>
    </source>
</evidence>
<evidence type="ECO:0000256" key="3">
    <source>
        <dbReference type="ARBA" id="ARBA00022448"/>
    </source>
</evidence>
<gene>
    <name evidence="15" type="ORF">ACFSC7_04405</name>
</gene>
<evidence type="ECO:0000259" key="14">
    <source>
        <dbReference type="Pfam" id="PF07715"/>
    </source>
</evidence>
<dbReference type="SUPFAM" id="SSF56935">
    <property type="entry name" value="Porins"/>
    <property type="match status" value="1"/>
</dbReference>
<keyword evidence="4 10" id="KW-1134">Transmembrane beta strand</keyword>
<evidence type="ECO:0000313" key="15">
    <source>
        <dbReference type="EMBL" id="MFD1694746.1"/>
    </source>
</evidence>
<protein>
    <submittedName>
        <fullName evidence="15">TonB-dependent receptor domain-containing protein</fullName>
    </submittedName>
</protein>
<dbReference type="InterPro" id="IPR037066">
    <property type="entry name" value="Plug_dom_sf"/>
</dbReference>
<dbReference type="RefSeq" id="WP_149891433.1">
    <property type="nucleotide sequence ID" value="NZ_JBHUFA010000001.1"/>
</dbReference>
<evidence type="ECO:0000313" key="16">
    <source>
        <dbReference type="Proteomes" id="UP001597327"/>
    </source>
</evidence>
<evidence type="ECO:0000256" key="5">
    <source>
        <dbReference type="ARBA" id="ARBA00022692"/>
    </source>
</evidence>
<evidence type="ECO:0000256" key="1">
    <source>
        <dbReference type="ARBA" id="ARBA00004571"/>
    </source>
</evidence>
<dbReference type="PANTHER" id="PTHR30069:SF41">
    <property type="entry name" value="HEME_HEMOPEXIN UTILIZATION PROTEIN C"/>
    <property type="match status" value="1"/>
</dbReference>
<comment type="similarity">
    <text evidence="2 10 11">Belongs to the TonB-dependent receptor family.</text>
</comment>
<dbReference type="PROSITE" id="PS52016">
    <property type="entry name" value="TONB_DEPENDENT_REC_3"/>
    <property type="match status" value="1"/>
</dbReference>
<evidence type="ECO:0000256" key="9">
    <source>
        <dbReference type="ARBA" id="ARBA00023237"/>
    </source>
</evidence>
<comment type="caution">
    <text evidence="15">The sequence shown here is derived from an EMBL/GenBank/DDBJ whole genome shotgun (WGS) entry which is preliminary data.</text>
</comment>
<evidence type="ECO:0000256" key="10">
    <source>
        <dbReference type="PROSITE-ProRule" id="PRU01360"/>
    </source>
</evidence>
<evidence type="ECO:0000256" key="4">
    <source>
        <dbReference type="ARBA" id="ARBA00022452"/>
    </source>
</evidence>
<organism evidence="15 16">
    <name type="scientific">Roseibium aestuarii</name>
    <dbReference type="NCBI Taxonomy" id="2600299"/>
    <lineage>
        <taxon>Bacteria</taxon>
        <taxon>Pseudomonadati</taxon>
        <taxon>Pseudomonadota</taxon>
        <taxon>Alphaproteobacteria</taxon>
        <taxon>Hyphomicrobiales</taxon>
        <taxon>Stappiaceae</taxon>
        <taxon>Roseibium</taxon>
    </lineage>
</organism>
<keyword evidence="3 10" id="KW-0813">Transport</keyword>
<evidence type="ECO:0000259" key="13">
    <source>
        <dbReference type="Pfam" id="PF00593"/>
    </source>
</evidence>
<dbReference type="InterPro" id="IPR039426">
    <property type="entry name" value="TonB-dep_rcpt-like"/>
</dbReference>
<dbReference type="Proteomes" id="UP001597327">
    <property type="component" value="Unassembled WGS sequence"/>
</dbReference>
<evidence type="ECO:0000256" key="7">
    <source>
        <dbReference type="ARBA" id="ARBA00023136"/>
    </source>
</evidence>
<keyword evidence="5 10" id="KW-0812">Transmembrane</keyword>
<keyword evidence="7 10" id="KW-0472">Membrane</keyword>
<comment type="subcellular location">
    <subcellularLocation>
        <location evidence="1 10">Cell outer membrane</location>
        <topology evidence="1 10">Multi-pass membrane protein</topology>
    </subcellularLocation>
</comment>
<dbReference type="InterPro" id="IPR011276">
    <property type="entry name" value="TonB_haem/Hb_rcpt"/>
</dbReference>
<proteinExistence type="inferred from homology"/>
<dbReference type="CDD" id="cd01347">
    <property type="entry name" value="ligand_gated_channel"/>
    <property type="match status" value="1"/>
</dbReference>
<reference evidence="16" key="1">
    <citation type="journal article" date="2019" name="Int. J. Syst. Evol. Microbiol.">
        <title>The Global Catalogue of Microorganisms (GCM) 10K type strain sequencing project: providing services to taxonomists for standard genome sequencing and annotation.</title>
        <authorList>
            <consortium name="The Broad Institute Genomics Platform"/>
            <consortium name="The Broad Institute Genome Sequencing Center for Infectious Disease"/>
            <person name="Wu L."/>
            <person name="Ma J."/>
        </authorList>
    </citation>
    <scope>NUCLEOTIDE SEQUENCE [LARGE SCALE GENOMIC DNA]</scope>
    <source>
        <strain evidence="16">JCM 3369</strain>
    </source>
</reference>
<dbReference type="PANTHER" id="PTHR30069">
    <property type="entry name" value="TONB-DEPENDENT OUTER MEMBRANE RECEPTOR"/>
    <property type="match status" value="1"/>
</dbReference>
<dbReference type="Gene3D" id="2.170.130.10">
    <property type="entry name" value="TonB-dependent receptor, plug domain"/>
    <property type="match status" value="1"/>
</dbReference>
<evidence type="ECO:0000256" key="6">
    <source>
        <dbReference type="ARBA" id="ARBA00023077"/>
    </source>
</evidence>
<keyword evidence="8 15" id="KW-0675">Receptor</keyword>
<keyword evidence="9 10" id="KW-0998">Cell outer membrane</keyword>
<dbReference type="InterPro" id="IPR036942">
    <property type="entry name" value="Beta-barrel_TonB_sf"/>
</dbReference>
<feature type="domain" description="TonB-dependent receptor-like beta-barrel" evidence="13">
    <location>
        <begin position="262"/>
        <end position="691"/>
    </location>
</feature>
<dbReference type="Pfam" id="PF00593">
    <property type="entry name" value="TonB_dep_Rec_b-barrel"/>
    <property type="match status" value="1"/>
</dbReference>
<feature type="domain" description="TonB-dependent receptor plug" evidence="14">
    <location>
        <begin position="75"/>
        <end position="185"/>
    </location>
</feature>
<dbReference type="InterPro" id="IPR000531">
    <property type="entry name" value="Beta-barrel_TonB"/>
</dbReference>
<evidence type="ECO:0000256" key="2">
    <source>
        <dbReference type="ARBA" id="ARBA00009810"/>
    </source>
</evidence>
<dbReference type="InterPro" id="IPR012910">
    <property type="entry name" value="Plug_dom"/>
</dbReference>
<name>A0ABW4JVB7_9HYPH</name>
<sequence length="718" mass="77678">MTVHARKAMLRAGTVLATLALSPALFSGAIRAQEAATQNTAGQTAAAEAEAAATATSGTLLDVVVVGAGQEKVAIDTPQAVTVLDAEDLERIQARSVGELFSEVPGATVIGSSSVLGESFNIRGIGETLSSDETRIIMQVDGVNKFFEQYRMGSFFADPELYKRVEVLKGPASSTLYGSGAMGGVISFTTRDASDFLDPGDVFGGRLKTTWDSNANGWLGSAIFAGRPVEDLELLGAFNYRQANDVVDGAGDKIDDSDFTSLNGLAKARYTFGADKDQSVWGSYSQWTSDEDNQNYDQLEWGSSFGDVDRTVTDQTAIIGYDNAFTGNDLLDVKAQVSWSKTLIEQTNQDEICYSPVYCTYPFGLASDYSYETWQAKAQNTARLDLGDSLEAFVTTGVDAQYQERRNPRYFATYTQPGSSSHAEGYTTIAGGFAQAEFLWADRVTVIPGMRIDYTNLDPTSYRSGGVLVDNLDSSSDVGYSPKLAAHVKVTDWLGVFGSVAHTERLPSLDEVYAGYRVNDVKKELSNNVEGGFSLSFDDVITAGDGVRFKATAFRNSITNFYASYWDSTTSSVVTDVLENAIYHGLELEAGYSSATWFASAGASLIRGENEVSGDYLKAIPADNAFVRLGYVFADYDLTVGYKGEFFAGQDLVSGSENATGGYALHNLFAAWKPEDGMMAGSEVRVNVDNVFDREYRNHLDYDNGAGRSFKLSFARSF</sequence>
<dbReference type="NCBIfam" id="TIGR01785">
    <property type="entry name" value="TonB-hemin"/>
    <property type="match status" value="1"/>
</dbReference>
<dbReference type="EMBL" id="JBHUFA010000001">
    <property type="protein sequence ID" value="MFD1694746.1"/>
    <property type="molecule type" value="Genomic_DNA"/>
</dbReference>
<keyword evidence="6 11" id="KW-0798">TonB box</keyword>
<evidence type="ECO:0000256" key="12">
    <source>
        <dbReference type="SAM" id="SignalP"/>
    </source>
</evidence>
<keyword evidence="12" id="KW-0732">Signal</keyword>
<accession>A0ABW4JVB7</accession>
<feature type="chain" id="PRO_5046793851" evidence="12">
    <location>
        <begin position="33"/>
        <end position="718"/>
    </location>
</feature>
<feature type="signal peptide" evidence="12">
    <location>
        <begin position="1"/>
        <end position="32"/>
    </location>
</feature>